<dbReference type="PROSITE" id="PS51910">
    <property type="entry name" value="GH18_2"/>
    <property type="match status" value="1"/>
</dbReference>
<keyword evidence="1 3" id="KW-0378">Hydrolase</keyword>
<dbReference type="GO" id="GO:0009313">
    <property type="term" value="P:oligosaccharide catabolic process"/>
    <property type="evidence" value="ECO:0007669"/>
    <property type="project" value="TreeGrafter"/>
</dbReference>
<dbReference type="Gene3D" id="3.20.20.80">
    <property type="entry name" value="Glycosidases"/>
    <property type="match status" value="1"/>
</dbReference>
<dbReference type="InterPro" id="IPR011583">
    <property type="entry name" value="Chitinase_II/V-like_cat"/>
</dbReference>
<gene>
    <name evidence="6" type="ORF">US19_C0010G0007</name>
</gene>
<dbReference type="InterPro" id="IPR029070">
    <property type="entry name" value="Chitinase_insertion_sf"/>
</dbReference>
<dbReference type="EMBL" id="LBSA01000010">
    <property type="protein sequence ID" value="KKQ09829.1"/>
    <property type="molecule type" value="Genomic_DNA"/>
</dbReference>
<evidence type="ECO:0000256" key="2">
    <source>
        <dbReference type="ARBA" id="ARBA00023295"/>
    </source>
</evidence>
<accession>A0A0G0HCJ6</accession>
<reference evidence="6 7" key="1">
    <citation type="journal article" date="2015" name="Nature">
        <title>rRNA introns, odd ribosomes, and small enigmatic genomes across a large radiation of phyla.</title>
        <authorList>
            <person name="Brown C.T."/>
            <person name="Hug L.A."/>
            <person name="Thomas B.C."/>
            <person name="Sharon I."/>
            <person name="Castelle C.J."/>
            <person name="Singh A."/>
            <person name="Wilkins M.J."/>
            <person name="Williams K.H."/>
            <person name="Banfield J.F."/>
        </authorList>
    </citation>
    <scope>NUCLEOTIDE SEQUENCE [LARGE SCALE GENOMIC DNA]</scope>
</reference>
<dbReference type="PANTHER" id="PTHR46290">
    <property type="entry name" value="DI-N-ACETYLCHITOBIASE"/>
    <property type="match status" value="1"/>
</dbReference>
<protein>
    <recommendedName>
        <fullName evidence="5">GH18 domain-containing protein</fullName>
    </recommendedName>
</protein>
<evidence type="ECO:0000256" key="1">
    <source>
        <dbReference type="ARBA" id="ARBA00022801"/>
    </source>
</evidence>
<comment type="caution">
    <text evidence="6">The sequence shown here is derived from an EMBL/GenBank/DDBJ whole genome shotgun (WGS) entry which is preliminary data.</text>
</comment>
<dbReference type="InterPro" id="IPR051887">
    <property type="entry name" value="GH18_Domain-Containing"/>
</dbReference>
<dbReference type="InterPro" id="IPR001223">
    <property type="entry name" value="Glyco_hydro18_cat"/>
</dbReference>
<dbReference type="PANTHER" id="PTHR46290:SF1">
    <property type="entry name" value="DI-N-ACETYLCHITOBIASE"/>
    <property type="match status" value="1"/>
</dbReference>
<dbReference type="InterPro" id="IPR017853">
    <property type="entry name" value="GH"/>
</dbReference>
<proteinExistence type="inferred from homology"/>
<name>A0A0G0HCJ6_9BACT</name>
<evidence type="ECO:0000256" key="4">
    <source>
        <dbReference type="RuleBase" id="RU004453"/>
    </source>
</evidence>
<evidence type="ECO:0000313" key="7">
    <source>
        <dbReference type="Proteomes" id="UP000034492"/>
    </source>
</evidence>
<dbReference type="GO" id="GO:0004553">
    <property type="term" value="F:hydrolase activity, hydrolyzing O-glycosyl compounds"/>
    <property type="evidence" value="ECO:0007669"/>
    <property type="project" value="InterPro"/>
</dbReference>
<feature type="domain" description="GH18" evidence="5">
    <location>
        <begin position="67"/>
        <end position="430"/>
    </location>
</feature>
<dbReference type="GO" id="GO:0008061">
    <property type="term" value="F:chitin binding"/>
    <property type="evidence" value="ECO:0007669"/>
    <property type="project" value="InterPro"/>
</dbReference>
<evidence type="ECO:0000259" key="5">
    <source>
        <dbReference type="PROSITE" id="PS51910"/>
    </source>
</evidence>
<comment type="similarity">
    <text evidence="4">Belongs to the glycosyl hydrolase 18 family.</text>
</comment>
<dbReference type="InterPro" id="IPR001579">
    <property type="entry name" value="Glyco_hydro_18_chit_AS"/>
</dbReference>
<dbReference type="SMART" id="SM00636">
    <property type="entry name" value="Glyco_18"/>
    <property type="match status" value="1"/>
</dbReference>
<dbReference type="SUPFAM" id="SSF51445">
    <property type="entry name" value="(Trans)glycosidases"/>
    <property type="match status" value="1"/>
</dbReference>
<dbReference type="AlphaFoldDB" id="A0A0G0HCJ6"/>
<dbReference type="Pfam" id="PF00704">
    <property type="entry name" value="Glyco_hydro_18"/>
    <property type="match status" value="1"/>
</dbReference>
<evidence type="ECO:0000256" key="3">
    <source>
        <dbReference type="RuleBase" id="RU000489"/>
    </source>
</evidence>
<dbReference type="Gene3D" id="3.10.50.10">
    <property type="match status" value="1"/>
</dbReference>
<organism evidence="6 7">
    <name type="scientific">Candidatus Daviesbacteria bacterium GW2011_GWB1_36_5</name>
    <dbReference type="NCBI Taxonomy" id="1618426"/>
    <lineage>
        <taxon>Bacteria</taxon>
        <taxon>Candidatus Daviesiibacteriota</taxon>
    </lineage>
</organism>
<sequence>MFQLPGSIKTPKDFLGLIEKKYLVLGLLSFFSLSALTIYSSKPLQKLISPLIPFQRLETLKEDKPGYEVFGFAPYWTFNKLSNVDFSTLTTLAYFGVEVGADGNLDKSSKGYETFMSPKATDTFKKAHNYGTRVVLTLTQMNNPNILALMDDPEAQSRVITQAVEEVKNRGIDGVNIDFEYTGNPGSEYREKFSKFVDNMTKWMHQEIPNSKVTVSVYASSVKDPKIYDIKALADSSDGIFMMAYDFAVAGSSNAIPTSPLYGHKEGKYWYDVSTAVEHFLSKMPSDKLILGVPWYGYNYAVEEPKIKTATSKGYYTYYKKGKRTYSQFIPYKSYAQTYTLATNNITPNSDDITDYTEGFDEYGKVSYKAYYVPSLGTWRMIFIEDQKSLGLKYDFAKEKGLAGVGMWALGFDDGKTEMWSLLREKFGLKDLANNTVLAKEIR</sequence>
<keyword evidence="2 3" id="KW-0326">Glycosidase</keyword>
<evidence type="ECO:0000313" key="6">
    <source>
        <dbReference type="EMBL" id="KKQ09829.1"/>
    </source>
</evidence>
<dbReference type="Proteomes" id="UP000034492">
    <property type="component" value="Unassembled WGS sequence"/>
</dbReference>
<dbReference type="PROSITE" id="PS01095">
    <property type="entry name" value="GH18_1"/>
    <property type="match status" value="1"/>
</dbReference>